<evidence type="ECO:0000256" key="5">
    <source>
        <dbReference type="ARBA" id="ARBA00022679"/>
    </source>
</evidence>
<evidence type="ECO:0000256" key="12">
    <source>
        <dbReference type="ARBA" id="ARBA00035025"/>
    </source>
</evidence>
<evidence type="ECO:0000313" key="15">
    <source>
        <dbReference type="Proteomes" id="UP000694405"/>
    </source>
</evidence>
<keyword evidence="10" id="KW-0943">RNA-mediated gene silencing</keyword>
<dbReference type="Ensembl" id="ENSMUNT00000002672.2">
    <property type="protein sequence ID" value="ENSMUNP00000002253.2"/>
    <property type="gene ID" value="ENSMUNG00000001987.2"/>
</dbReference>
<dbReference type="GO" id="GO:0001510">
    <property type="term" value="P:RNA methylation"/>
    <property type="evidence" value="ECO:0007669"/>
    <property type="project" value="InterPro"/>
</dbReference>
<name>A0A8C6IU99_MELUD</name>
<comment type="catalytic activity">
    <reaction evidence="13">
        <text>small RNA 3'-end nucleotide + S-adenosyl-L-methionine = small RNA 3'-end 2'-O-methylnucleotide + S-adenosyl-L-homocysteine + H(+)</text>
        <dbReference type="Rhea" id="RHEA:37887"/>
        <dbReference type="Rhea" id="RHEA-COMP:10415"/>
        <dbReference type="Rhea" id="RHEA-COMP:10416"/>
        <dbReference type="ChEBI" id="CHEBI:15378"/>
        <dbReference type="ChEBI" id="CHEBI:57856"/>
        <dbReference type="ChEBI" id="CHEBI:59789"/>
        <dbReference type="ChEBI" id="CHEBI:74896"/>
        <dbReference type="ChEBI" id="CHEBI:74898"/>
        <dbReference type="EC" id="2.1.1.386"/>
    </reaction>
</comment>
<reference evidence="14" key="1">
    <citation type="submission" date="2020-03" db="EMBL/GenBank/DDBJ databases">
        <title>Melopsittacus undulatus (budgerigar) genome, bMelUnd1, maternal haplotype with Z.</title>
        <authorList>
            <person name="Gedman G."/>
            <person name="Mountcastle J."/>
            <person name="Haase B."/>
            <person name="Formenti G."/>
            <person name="Wright T."/>
            <person name="Apodaca J."/>
            <person name="Pelan S."/>
            <person name="Chow W."/>
            <person name="Rhie A."/>
            <person name="Howe K."/>
            <person name="Fedrigo O."/>
            <person name="Jarvis E.D."/>
        </authorList>
    </citation>
    <scope>NUCLEOTIDE SEQUENCE [LARGE SCALE GENOMIC DNA]</scope>
</reference>
<accession>A0A8V5G447</accession>
<dbReference type="AlphaFoldDB" id="A0A8C6IU99"/>
<reference evidence="14" key="3">
    <citation type="submission" date="2025-09" db="UniProtKB">
        <authorList>
            <consortium name="Ensembl"/>
        </authorList>
    </citation>
    <scope>IDENTIFICATION</scope>
</reference>
<comment type="similarity">
    <text evidence="2">Belongs to the methyltransferase superfamily. HEN1 family.</text>
</comment>
<dbReference type="GO" id="GO:0005737">
    <property type="term" value="C:cytoplasm"/>
    <property type="evidence" value="ECO:0007669"/>
    <property type="project" value="TreeGrafter"/>
</dbReference>
<evidence type="ECO:0000256" key="11">
    <source>
        <dbReference type="ARBA" id="ARBA00029981"/>
    </source>
</evidence>
<sequence>MDKNFKEEKFTGFTKFTPPLYRQRYQFVKDLVGKYKPKKVADLGCADCKLLCMLKFCGCIEVLAGVDISLAFFAHKDPCMLGFDLVTCIELIEHLEESELKKFPEVVFGFMAPSRVVISTPNSEFNPLLPGVKLFRNQDHKFEWTQLQFQSWALETAKCYGYSVEFTGVGHPPRGMENVGFCTQIGVFVKKYPQTSVSTQSEKPTEAVYKTFYKGLTVLGYLLNTLFDKQILFSVLLCAMKVFKAVYPSLKDEKYLQNAVVREVISTAQIIKEILLNRLMLEHGEYNDDPTERKSKFQPSVNCFSDIGKLAVEKSKESFVSGNVVYIPLTTIFSFPRVNRLCGTYEKLSKLVAGQVTLSSDSSAVILNTEPEDS</sequence>
<dbReference type="GO" id="GO:0034587">
    <property type="term" value="P:piRNA processing"/>
    <property type="evidence" value="ECO:0007669"/>
    <property type="project" value="TreeGrafter"/>
</dbReference>
<dbReference type="GO" id="GO:0046872">
    <property type="term" value="F:metal ion binding"/>
    <property type="evidence" value="ECO:0007669"/>
    <property type="project" value="UniProtKB-KW"/>
</dbReference>
<keyword evidence="9" id="KW-0694">RNA-binding</keyword>
<evidence type="ECO:0000256" key="2">
    <source>
        <dbReference type="ARBA" id="ARBA00009026"/>
    </source>
</evidence>
<dbReference type="PANTHER" id="PTHR21404:SF3">
    <property type="entry name" value="SMALL RNA 2'-O-METHYLTRANSFERASE"/>
    <property type="match status" value="1"/>
</dbReference>
<protein>
    <recommendedName>
        <fullName evidence="3">Small RNA 2'-O-methyltransferase</fullName>
        <ecNumber evidence="12">2.1.1.386</ecNumber>
    </recommendedName>
    <alternativeName>
        <fullName evidence="11">HEN1 methyltransferase homolog 1</fullName>
    </alternativeName>
</protein>
<accession>A0A8C6IU99</accession>
<keyword evidence="5" id="KW-0808">Transferase</keyword>
<keyword evidence="7" id="KW-0479">Metal-binding</keyword>
<dbReference type="GO" id="GO:0030422">
    <property type="term" value="P:siRNA processing"/>
    <property type="evidence" value="ECO:0007669"/>
    <property type="project" value="TreeGrafter"/>
</dbReference>
<dbReference type="EC" id="2.1.1.386" evidence="12"/>
<evidence type="ECO:0000256" key="8">
    <source>
        <dbReference type="ARBA" id="ARBA00022842"/>
    </source>
</evidence>
<keyword evidence="6" id="KW-0949">S-adenosyl-L-methionine</keyword>
<keyword evidence="4" id="KW-0489">Methyltransferase</keyword>
<dbReference type="InterPro" id="IPR026610">
    <property type="entry name" value="Hen1"/>
</dbReference>
<dbReference type="GO" id="GO:0003723">
    <property type="term" value="F:RNA binding"/>
    <property type="evidence" value="ECO:0007669"/>
    <property type="project" value="UniProtKB-KW"/>
</dbReference>
<keyword evidence="15" id="KW-1185">Reference proteome</keyword>
<evidence type="ECO:0000256" key="4">
    <source>
        <dbReference type="ARBA" id="ARBA00022603"/>
    </source>
</evidence>
<evidence type="ECO:0000256" key="6">
    <source>
        <dbReference type="ARBA" id="ARBA00022691"/>
    </source>
</evidence>
<dbReference type="Gene3D" id="3.40.50.150">
    <property type="entry name" value="Vaccinia Virus protein VP39"/>
    <property type="match status" value="2"/>
</dbReference>
<evidence type="ECO:0000313" key="14">
    <source>
        <dbReference type="Ensembl" id="ENSMUNP00000002253.2"/>
    </source>
</evidence>
<evidence type="ECO:0000256" key="3">
    <source>
        <dbReference type="ARBA" id="ARBA00021330"/>
    </source>
</evidence>
<evidence type="ECO:0000256" key="10">
    <source>
        <dbReference type="ARBA" id="ARBA00023158"/>
    </source>
</evidence>
<evidence type="ECO:0000256" key="1">
    <source>
        <dbReference type="ARBA" id="ARBA00001946"/>
    </source>
</evidence>
<evidence type="ECO:0000256" key="9">
    <source>
        <dbReference type="ARBA" id="ARBA00022884"/>
    </source>
</evidence>
<keyword evidence="8" id="KW-0460">Magnesium</keyword>
<reference evidence="14" key="2">
    <citation type="submission" date="2025-08" db="UniProtKB">
        <authorList>
            <consortium name="Ensembl"/>
        </authorList>
    </citation>
    <scope>IDENTIFICATION</scope>
</reference>
<dbReference type="SUPFAM" id="SSF53335">
    <property type="entry name" value="S-adenosyl-L-methionine-dependent methyltransferases"/>
    <property type="match status" value="1"/>
</dbReference>
<dbReference type="PANTHER" id="PTHR21404">
    <property type="entry name" value="HEN1"/>
    <property type="match status" value="1"/>
</dbReference>
<comment type="cofactor">
    <cofactor evidence="1">
        <name>Mg(2+)</name>
        <dbReference type="ChEBI" id="CHEBI:18420"/>
    </cofactor>
</comment>
<dbReference type="GO" id="GO:0005634">
    <property type="term" value="C:nucleus"/>
    <property type="evidence" value="ECO:0007669"/>
    <property type="project" value="TreeGrafter"/>
</dbReference>
<dbReference type="Proteomes" id="UP000694405">
    <property type="component" value="Chromosome 6"/>
</dbReference>
<dbReference type="InterPro" id="IPR029063">
    <property type="entry name" value="SAM-dependent_MTases_sf"/>
</dbReference>
<organism evidence="14 15">
    <name type="scientific">Melopsittacus undulatus</name>
    <name type="common">Budgerigar</name>
    <name type="synonym">Psittacus undulatus</name>
    <dbReference type="NCBI Taxonomy" id="13146"/>
    <lineage>
        <taxon>Eukaryota</taxon>
        <taxon>Metazoa</taxon>
        <taxon>Chordata</taxon>
        <taxon>Craniata</taxon>
        <taxon>Vertebrata</taxon>
        <taxon>Euteleostomi</taxon>
        <taxon>Archelosauria</taxon>
        <taxon>Archosauria</taxon>
        <taxon>Dinosauria</taxon>
        <taxon>Saurischia</taxon>
        <taxon>Theropoda</taxon>
        <taxon>Coelurosauria</taxon>
        <taxon>Aves</taxon>
        <taxon>Neognathae</taxon>
        <taxon>Neoaves</taxon>
        <taxon>Telluraves</taxon>
        <taxon>Australaves</taxon>
        <taxon>Psittaciformes</taxon>
        <taxon>Psittaculidae</taxon>
        <taxon>Melopsittacus</taxon>
    </lineage>
</organism>
<gene>
    <name evidence="14" type="primary">LOC101881695</name>
</gene>
<evidence type="ECO:0000256" key="13">
    <source>
        <dbReference type="ARBA" id="ARBA00048418"/>
    </source>
</evidence>
<evidence type="ECO:0000256" key="7">
    <source>
        <dbReference type="ARBA" id="ARBA00022723"/>
    </source>
</evidence>
<dbReference type="GO" id="GO:0090486">
    <property type="term" value="F:small RNA 2'-O-methyltransferase activity"/>
    <property type="evidence" value="ECO:0007669"/>
    <property type="project" value="UniProtKB-EC"/>
</dbReference>
<proteinExistence type="inferred from homology"/>